<dbReference type="InterPro" id="IPR053781">
    <property type="entry name" value="F-box_AtFBL13-like"/>
</dbReference>
<dbReference type="InterPro" id="IPR036047">
    <property type="entry name" value="F-box-like_dom_sf"/>
</dbReference>
<evidence type="ECO:0000313" key="3">
    <source>
        <dbReference type="Proteomes" id="UP000030689"/>
    </source>
</evidence>
<dbReference type="PANTHER" id="PTHR31900:SF34">
    <property type="entry name" value="EMB|CAB62440.1-RELATED"/>
    <property type="match status" value="1"/>
</dbReference>
<dbReference type="Pfam" id="PF00646">
    <property type="entry name" value="F-box"/>
    <property type="match status" value="1"/>
</dbReference>
<dbReference type="KEGG" id="eus:EUTSA_v10015283mg"/>
<dbReference type="Gramene" id="ESQ42777">
    <property type="protein sequence ID" value="ESQ42777"/>
    <property type="gene ID" value="EUTSA_v10015283mg"/>
</dbReference>
<dbReference type="PROSITE" id="PS50181">
    <property type="entry name" value="FBOX"/>
    <property type="match status" value="1"/>
</dbReference>
<evidence type="ECO:0000259" key="1">
    <source>
        <dbReference type="PROSITE" id="PS50181"/>
    </source>
</evidence>
<reference evidence="2 3" key="1">
    <citation type="journal article" date="2013" name="Front. Plant Sci.">
        <title>The Reference Genome of the Halophytic Plant Eutrema salsugineum.</title>
        <authorList>
            <person name="Yang R."/>
            <person name="Jarvis D.E."/>
            <person name="Chen H."/>
            <person name="Beilstein M.A."/>
            <person name="Grimwood J."/>
            <person name="Jenkins J."/>
            <person name="Shu S."/>
            <person name="Prochnik S."/>
            <person name="Xin M."/>
            <person name="Ma C."/>
            <person name="Schmutz J."/>
            <person name="Wing R.A."/>
            <person name="Mitchell-Olds T."/>
            <person name="Schumaker K.S."/>
            <person name="Wang X."/>
        </authorList>
    </citation>
    <scope>NUCLEOTIDE SEQUENCE [LARGE SCALE GENOMIC DNA]</scope>
</reference>
<feature type="domain" description="F-box" evidence="1">
    <location>
        <begin position="1"/>
        <end position="54"/>
    </location>
</feature>
<dbReference type="EMBL" id="KI517464">
    <property type="protein sequence ID" value="ESQ42777.1"/>
    <property type="molecule type" value="Genomic_DNA"/>
</dbReference>
<sequence length="418" mass="48159">MRSINDLPDDLLVKILSIIPTKEAVATSLLSKRWRYLWKVVSNFMFCDESVRRAARVINKFLLRNKSPVLETFHLKLTRSYAPEYYEKWVEVAIARQVRYLELLHCHGGFFSRTLPKILYTCQTLVSLRLQQAIIDGVTSTACFPFLKYLCLLRVRFLCNETVSRLLSACPNLETLILSRWTTTTWKLSFSIDVPTLQSLCVHYGREAYRANYCRFMINAPCLKNLKIDDKSSQICSVTNMPDLVTAEIKLRNGDSNLLECLSSAKHLSLCLTPYLNEYLTSEFNHLVSLEICIICFLDWFCPILELSPILRVLKLRQIHCSSNRDLENQWENPCCVPECLISSLETVEWVGYQGRRVEREMAIYILENANCLKTMTITPSISTSWEEKTKMLIELTSTSRCSLKPGFSFSFIPGSSI</sequence>
<dbReference type="InterPro" id="IPR032675">
    <property type="entry name" value="LRR_dom_sf"/>
</dbReference>
<dbReference type="AlphaFoldDB" id="V4LJZ9"/>
<dbReference type="InterPro" id="IPR006566">
    <property type="entry name" value="FBD"/>
</dbReference>
<dbReference type="STRING" id="72664.V4LJZ9"/>
<dbReference type="SMART" id="SM00579">
    <property type="entry name" value="FBD"/>
    <property type="match status" value="1"/>
</dbReference>
<dbReference type="SUPFAM" id="SSF52047">
    <property type="entry name" value="RNI-like"/>
    <property type="match status" value="1"/>
</dbReference>
<organism evidence="2 3">
    <name type="scientific">Eutrema salsugineum</name>
    <name type="common">Saltwater cress</name>
    <name type="synonym">Sisymbrium salsugineum</name>
    <dbReference type="NCBI Taxonomy" id="72664"/>
    <lineage>
        <taxon>Eukaryota</taxon>
        <taxon>Viridiplantae</taxon>
        <taxon>Streptophyta</taxon>
        <taxon>Embryophyta</taxon>
        <taxon>Tracheophyta</taxon>
        <taxon>Spermatophyta</taxon>
        <taxon>Magnoliopsida</taxon>
        <taxon>eudicotyledons</taxon>
        <taxon>Gunneridae</taxon>
        <taxon>Pentapetalae</taxon>
        <taxon>rosids</taxon>
        <taxon>malvids</taxon>
        <taxon>Brassicales</taxon>
        <taxon>Brassicaceae</taxon>
        <taxon>Eutremeae</taxon>
        <taxon>Eutrema</taxon>
    </lineage>
</organism>
<evidence type="ECO:0000313" key="2">
    <source>
        <dbReference type="EMBL" id="ESQ42777.1"/>
    </source>
</evidence>
<dbReference type="Gene3D" id="1.20.1280.50">
    <property type="match status" value="1"/>
</dbReference>
<proteinExistence type="predicted"/>
<accession>V4LJZ9</accession>
<dbReference type="OMA" id="LEYDCEY"/>
<name>V4LJZ9_EUTSA</name>
<dbReference type="SMART" id="SM00256">
    <property type="entry name" value="FBOX"/>
    <property type="match status" value="1"/>
</dbReference>
<dbReference type="InterPro" id="IPR001810">
    <property type="entry name" value="F-box_dom"/>
</dbReference>
<dbReference type="PANTHER" id="PTHR31900">
    <property type="entry name" value="F-BOX/RNI SUPERFAMILY PROTEIN-RELATED"/>
    <property type="match status" value="1"/>
</dbReference>
<dbReference type="Gene3D" id="3.80.10.10">
    <property type="entry name" value="Ribonuclease Inhibitor"/>
    <property type="match status" value="1"/>
</dbReference>
<dbReference type="InterPro" id="IPR050232">
    <property type="entry name" value="FBL13/AtMIF1-like"/>
</dbReference>
<dbReference type="Proteomes" id="UP000030689">
    <property type="component" value="Unassembled WGS sequence"/>
</dbReference>
<protein>
    <recommendedName>
        <fullName evidence="1">F-box domain-containing protein</fullName>
    </recommendedName>
</protein>
<gene>
    <name evidence="2" type="ORF">EUTSA_v10015283mg</name>
</gene>
<dbReference type="Pfam" id="PF08387">
    <property type="entry name" value="FBD"/>
    <property type="match status" value="1"/>
</dbReference>
<dbReference type="SUPFAM" id="SSF81383">
    <property type="entry name" value="F-box domain"/>
    <property type="match status" value="1"/>
</dbReference>
<dbReference type="CDD" id="cd22160">
    <property type="entry name" value="F-box_AtFBL13-like"/>
    <property type="match status" value="1"/>
</dbReference>
<keyword evidence="3" id="KW-1185">Reference proteome</keyword>